<proteinExistence type="predicted"/>
<evidence type="ECO:0000313" key="3">
    <source>
        <dbReference type="EMBL" id="AMW14539.1"/>
    </source>
</evidence>
<keyword evidence="4" id="KW-1185">Reference proteome</keyword>
<evidence type="ECO:0000313" key="4">
    <source>
        <dbReference type="Proteomes" id="UP000076096"/>
    </source>
</evidence>
<dbReference type="InterPro" id="IPR036259">
    <property type="entry name" value="MFS_trans_sf"/>
</dbReference>
<reference evidence="4" key="1">
    <citation type="submission" date="2016-04" db="EMBL/GenBank/DDBJ databases">
        <authorList>
            <person name="Zhang B."/>
        </authorList>
    </citation>
    <scope>NUCLEOTIDE SEQUENCE [LARGE SCALE GENOMIC DNA]</scope>
    <source>
        <strain evidence="4">S10</strain>
    </source>
</reference>
<feature type="region of interest" description="Disordered" evidence="1">
    <location>
        <begin position="38"/>
        <end position="65"/>
    </location>
</feature>
<dbReference type="Proteomes" id="UP000076096">
    <property type="component" value="Chromosome"/>
</dbReference>
<sequence length="65" mass="7530">MLTEYLDWRWTFFVNIPFALVAAAGACFVIREPAGGRNRRVPTARNCSTSRAHRTRTRAHRRRLA</sequence>
<keyword evidence="2" id="KW-0812">Transmembrane</keyword>
<dbReference type="SUPFAM" id="SSF103473">
    <property type="entry name" value="MFS general substrate transporter"/>
    <property type="match status" value="1"/>
</dbReference>
<accession>A0A143CBC3</accession>
<dbReference type="KEGG" id="stsi:A4E84_36715"/>
<protein>
    <recommendedName>
        <fullName evidence="5">Major facilitator superfamily (MFS) profile domain-containing protein</fullName>
    </recommendedName>
</protein>
<evidence type="ECO:0000256" key="1">
    <source>
        <dbReference type="SAM" id="MobiDB-lite"/>
    </source>
</evidence>
<feature type="transmembrane region" description="Helical" evidence="2">
    <location>
        <begin position="12"/>
        <end position="30"/>
    </location>
</feature>
<evidence type="ECO:0008006" key="5">
    <source>
        <dbReference type="Google" id="ProtNLM"/>
    </source>
</evidence>
<gene>
    <name evidence="3" type="ORF">A4E84_36715</name>
</gene>
<keyword evidence="2" id="KW-1133">Transmembrane helix</keyword>
<feature type="compositionally biased region" description="Basic residues" evidence="1">
    <location>
        <begin position="51"/>
        <end position="65"/>
    </location>
</feature>
<keyword evidence="2" id="KW-0472">Membrane</keyword>
<name>A0A143CBC3_9ACTN</name>
<evidence type="ECO:0000256" key="2">
    <source>
        <dbReference type="SAM" id="Phobius"/>
    </source>
</evidence>
<organism evidence="3 4">
    <name type="scientific">Streptomyces qaidamensis</name>
    <dbReference type="NCBI Taxonomy" id="1783515"/>
    <lineage>
        <taxon>Bacteria</taxon>
        <taxon>Bacillati</taxon>
        <taxon>Actinomycetota</taxon>
        <taxon>Actinomycetes</taxon>
        <taxon>Kitasatosporales</taxon>
        <taxon>Streptomycetaceae</taxon>
        <taxon>Streptomyces</taxon>
        <taxon>Streptomyces aurantiacus group</taxon>
    </lineage>
</organism>
<dbReference type="Gene3D" id="1.20.1250.20">
    <property type="entry name" value="MFS general substrate transporter like domains"/>
    <property type="match status" value="1"/>
</dbReference>
<dbReference type="AlphaFoldDB" id="A0A143CBC3"/>
<dbReference type="EMBL" id="CP015098">
    <property type="protein sequence ID" value="AMW14539.1"/>
    <property type="molecule type" value="Genomic_DNA"/>
</dbReference>